<keyword evidence="2" id="KW-0677">Repeat</keyword>
<dbReference type="Ensembl" id="ENSFHET00000008082.1">
    <property type="protein sequence ID" value="ENSFHEP00000004888.1"/>
    <property type="gene ID" value="ENSFHEG00000005812.1"/>
</dbReference>
<organism evidence="3 4">
    <name type="scientific">Fundulus heteroclitus</name>
    <name type="common">Killifish</name>
    <name type="synonym">Mummichog</name>
    <dbReference type="NCBI Taxonomy" id="8078"/>
    <lineage>
        <taxon>Eukaryota</taxon>
        <taxon>Metazoa</taxon>
        <taxon>Chordata</taxon>
        <taxon>Craniata</taxon>
        <taxon>Vertebrata</taxon>
        <taxon>Euteleostomi</taxon>
        <taxon>Actinopterygii</taxon>
        <taxon>Neopterygii</taxon>
        <taxon>Teleostei</taxon>
        <taxon>Neoteleostei</taxon>
        <taxon>Acanthomorphata</taxon>
        <taxon>Ovalentaria</taxon>
        <taxon>Atherinomorphae</taxon>
        <taxon>Cyprinodontiformes</taxon>
        <taxon>Fundulidae</taxon>
        <taxon>Fundulus</taxon>
    </lineage>
</organism>
<keyword evidence="4" id="KW-1185">Reference proteome</keyword>
<accession>A0A3Q2SWP0</accession>
<keyword evidence="1" id="KW-0880">Kelch repeat</keyword>
<dbReference type="InterPro" id="IPR015915">
    <property type="entry name" value="Kelch-typ_b-propeller"/>
</dbReference>
<dbReference type="Pfam" id="PF01344">
    <property type="entry name" value="Kelch_1"/>
    <property type="match status" value="1"/>
</dbReference>
<name>A0A3Q2SWP0_FUNHE</name>
<dbReference type="GeneTree" id="ENSGT00940000157635"/>
<sequence length="73" mass="7880">MLSRRSSAGVAVLDGMLYVAGGNDGTSCLNSVERFNPKTNTWEGVAPMNIRRSANVRSKYGRNAQNVCIMGKT</sequence>
<dbReference type="UniPathway" id="UPA00143"/>
<dbReference type="PANTHER" id="PTHR24412">
    <property type="entry name" value="KELCH PROTEIN"/>
    <property type="match status" value="1"/>
</dbReference>
<dbReference type="AlphaFoldDB" id="A0A3Q2SWP0"/>
<evidence type="ECO:0000256" key="1">
    <source>
        <dbReference type="ARBA" id="ARBA00022441"/>
    </source>
</evidence>
<dbReference type="SUPFAM" id="SSF117281">
    <property type="entry name" value="Kelch motif"/>
    <property type="match status" value="1"/>
</dbReference>
<reference evidence="3" key="1">
    <citation type="submission" date="2025-08" db="UniProtKB">
        <authorList>
            <consortium name="Ensembl"/>
        </authorList>
    </citation>
    <scope>IDENTIFICATION</scope>
</reference>
<dbReference type="Proteomes" id="UP000265000">
    <property type="component" value="Unplaced"/>
</dbReference>
<dbReference type="InterPro" id="IPR006652">
    <property type="entry name" value="Kelch_1"/>
</dbReference>
<dbReference type="PANTHER" id="PTHR24412:SF441">
    <property type="entry name" value="KELCH-LIKE PROTEIN 28"/>
    <property type="match status" value="1"/>
</dbReference>
<protein>
    <submittedName>
        <fullName evidence="3">Uncharacterized protein</fullName>
    </submittedName>
</protein>
<evidence type="ECO:0000256" key="2">
    <source>
        <dbReference type="ARBA" id="ARBA00022737"/>
    </source>
</evidence>
<proteinExistence type="predicted"/>
<evidence type="ECO:0000313" key="3">
    <source>
        <dbReference type="Ensembl" id="ENSFHEP00000004888.1"/>
    </source>
</evidence>
<dbReference type="SMART" id="SM00612">
    <property type="entry name" value="Kelch"/>
    <property type="match status" value="1"/>
</dbReference>
<dbReference type="Gene3D" id="2.120.10.80">
    <property type="entry name" value="Kelch-type beta propeller"/>
    <property type="match status" value="1"/>
</dbReference>
<reference evidence="3" key="2">
    <citation type="submission" date="2025-09" db="UniProtKB">
        <authorList>
            <consortium name="Ensembl"/>
        </authorList>
    </citation>
    <scope>IDENTIFICATION</scope>
</reference>
<dbReference type="GO" id="GO:0016567">
    <property type="term" value="P:protein ubiquitination"/>
    <property type="evidence" value="ECO:0007669"/>
    <property type="project" value="UniProtKB-UniPathway"/>
</dbReference>
<evidence type="ECO:0000313" key="4">
    <source>
        <dbReference type="Proteomes" id="UP000265000"/>
    </source>
</evidence>
<dbReference type="STRING" id="8078.ENSFHEP00000004888"/>